<reference evidence="1 2" key="1">
    <citation type="submission" date="2024-03" db="EMBL/GenBank/DDBJ databases">
        <title>Mouse gut bacterial collection (mGBC) of GemPharmatech.</title>
        <authorList>
            <person name="He Y."/>
            <person name="Dong L."/>
            <person name="Wu D."/>
            <person name="Gao X."/>
            <person name="Lin Z."/>
        </authorList>
    </citation>
    <scope>NUCLEOTIDE SEQUENCE [LARGE SCALE GENOMIC DNA]</scope>
    <source>
        <strain evidence="1 2">61-15</strain>
    </source>
</reference>
<accession>A0ABV4D280</accession>
<gene>
    <name evidence="1" type="ORF">AALA52_05295</name>
</gene>
<dbReference type="RefSeq" id="WP_369948274.1">
    <property type="nucleotide sequence ID" value="NZ_JBCLSH010000013.1"/>
</dbReference>
<organism evidence="1 2">
    <name type="scientific">Lactococcus ileimucosae</name>
    <dbReference type="NCBI Taxonomy" id="2941329"/>
    <lineage>
        <taxon>Bacteria</taxon>
        <taxon>Bacillati</taxon>
        <taxon>Bacillota</taxon>
        <taxon>Bacilli</taxon>
        <taxon>Lactobacillales</taxon>
        <taxon>Streptococcaceae</taxon>
        <taxon>Lactococcus</taxon>
    </lineage>
</organism>
<keyword evidence="2" id="KW-1185">Reference proteome</keyword>
<dbReference type="Proteomes" id="UP001565283">
    <property type="component" value="Unassembled WGS sequence"/>
</dbReference>
<comment type="caution">
    <text evidence="1">The sequence shown here is derived from an EMBL/GenBank/DDBJ whole genome shotgun (WGS) entry which is preliminary data.</text>
</comment>
<proteinExistence type="predicted"/>
<evidence type="ECO:0000313" key="2">
    <source>
        <dbReference type="Proteomes" id="UP001565283"/>
    </source>
</evidence>
<protein>
    <submittedName>
        <fullName evidence="1">Uncharacterized protein</fullName>
    </submittedName>
</protein>
<name>A0ABV4D280_9LACT</name>
<dbReference type="EMBL" id="JBCLSH010000013">
    <property type="protein sequence ID" value="MEY8443655.1"/>
    <property type="molecule type" value="Genomic_DNA"/>
</dbReference>
<evidence type="ECO:0000313" key="1">
    <source>
        <dbReference type="EMBL" id="MEY8443655.1"/>
    </source>
</evidence>
<sequence>MKKKKLRKSIGLMSIALLALGGLGVGQAKTFEENLKGKMAEHIEK</sequence>